<comment type="caution">
    <text evidence="1">The sequence shown here is derived from an EMBL/GenBank/DDBJ whole genome shotgun (WGS) entry which is preliminary data.</text>
</comment>
<dbReference type="Proteomes" id="UP000197032">
    <property type="component" value="Unassembled WGS sequence"/>
</dbReference>
<dbReference type="AlphaFoldDB" id="A0A1Z5HT81"/>
<keyword evidence="2" id="KW-1185">Reference proteome</keyword>
<evidence type="ECO:0000313" key="2">
    <source>
        <dbReference type="Proteomes" id="UP000197032"/>
    </source>
</evidence>
<name>A0A1Z5HT81_9FIRM</name>
<sequence length="63" mass="6895">MGPLGLLCAYSTWGLDLRGFGYNCIFLPLPDPAVDFGFLPLTAFLRYRHVPVLKLPDVAPDGS</sequence>
<reference evidence="2" key="1">
    <citation type="journal article" date="2017" name="Appl. Environ. Microbiol.">
        <title>Genomic analysis of Calderihabitans maritimus KKC1, a thermophilic hydrogenogenic carboxydotrophic bacterium isolated from marine sediment.</title>
        <authorList>
            <person name="Omae K."/>
            <person name="Yoneda Y."/>
            <person name="Fukuyama Y."/>
            <person name="Yoshida T."/>
            <person name="Sako Y."/>
        </authorList>
    </citation>
    <scope>NUCLEOTIDE SEQUENCE [LARGE SCALE GENOMIC DNA]</scope>
    <source>
        <strain evidence="2">KKC1</strain>
    </source>
</reference>
<dbReference type="EMBL" id="BDGJ01000091">
    <property type="protein sequence ID" value="GAW92746.1"/>
    <property type="molecule type" value="Genomic_DNA"/>
</dbReference>
<gene>
    <name evidence="1" type="ORF">KKC1_18960</name>
</gene>
<protein>
    <submittedName>
        <fullName evidence="1">Uncharacterized protein</fullName>
    </submittedName>
</protein>
<organism evidence="1 2">
    <name type="scientific">Calderihabitans maritimus</name>
    <dbReference type="NCBI Taxonomy" id="1246530"/>
    <lineage>
        <taxon>Bacteria</taxon>
        <taxon>Bacillati</taxon>
        <taxon>Bacillota</taxon>
        <taxon>Clostridia</taxon>
        <taxon>Neomoorellales</taxon>
        <taxon>Calderihabitantaceae</taxon>
        <taxon>Calderihabitans</taxon>
    </lineage>
</organism>
<accession>A0A1Z5HT81</accession>
<evidence type="ECO:0000313" key="1">
    <source>
        <dbReference type="EMBL" id="GAW92746.1"/>
    </source>
</evidence>
<proteinExistence type="predicted"/>